<comment type="caution">
    <text evidence="8">The sequence shown here is derived from an EMBL/GenBank/DDBJ whole genome shotgun (WGS) entry which is preliminary data.</text>
</comment>
<dbReference type="CDD" id="cd04842">
    <property type="entry name" value="Peptidases_S8_Kp43_protease"/>
    <property type="match status" value="1"/>
</dbReference>
<feature type="region of interest" description="Disordered" evidence="6">
    <location>
        <begin position="253"/>
        <end position="273"/>
    </location>
</feature>
<protein>
    <submittedName>
        <fullName evidence="8">KP-43 peptidase</fullName>
    </submittedName>
</protein>
<accession>A0A4V1QSG8</accession>
<evidence type="ECO:0000313" key="9">
    <source>
        <dbReference type="Proteomes" id="UP000292881"/>
    </source>
</evidence>
<feature type="compositionally biased region" description="Acidic residues" evidence="6">
    <location>
        <begin position="574"/>
        <end position="590"/>
    </location>
</feature>
<dbReference type="InterPro" id="IPR022398">
    <property type="entry name" value="Peptidase_S8_His-AS"/>
</dbReference>
<organism evidence="8 9">
    <name type="scientific">Agromyces binzhouensis</name>
    <dbReference type="NCBI Taxonomy" id="1817495"/>
    <lineage>
        <taxon>Bacteria</taxon>
        <taxon>Bacillati</taxon>
        <taxon>Actinomycetota</taxon>
        <taxon>Actinomycetes</taxon>
        <taxon>Micrococcales</taxon>
        <taxon>Microbacteriaceae</taxon>
        <taxon>Agromyces</taxon>
    </lineage>
</organism>
<dbReference type="Proteomes" id="UP000292881">
    <property type="component" value="Unassembled WGS sequence"/>
</dbReference>
<dbReference type="InterPro" id="IPR034058">
    <property type="entry name" value="TagA/B/C/D_pept_dom"/>
</dbReference>
<dbReference type="Gene3D" id="2.60.120.380">
    <property type="match status" value="1"/>
</dbReference>
<evidence type="ECO:0000256" key="1">
    <source>
        <dbReference type="ARBA" id="ARBA00011073"/>
    </source>
</evidence>
<dbReference type="PANTHER" id="PTHR43399">
    <property type="entry name" value="SUBTILISIN-RELATED"/>
    <property type="match status" value="1"/>
</dbReference>
<feature type="region of interest" description="Disordered" evidence="6">
    <location>
        <begin position="563"/>
        <end position="593"/>
    </location>
</feature>
<keyword evidence="9" id="KW-1185">Reference proteome</keyword>
<dbReference type="PROSITE" id="PS00138">
    <property type="entry name" value="SUBTILASE_SER"/>
    <property type="match status" value="1"/>
</dbReference>
<dbReference type="Pfam" id="PF00082">
    <property type="entry name" value="Peptidase_S8"/>
    <property type="match status" value="1"/>
</dbReference>
<dbReference type="PANTHER" id="PTHR43399:SF4">
    <property type="entry name" value="CELL WALL-ASSOCIATED PROTEASE"/>
    <property type="match status" value="1"/>
</dbReference>
<keyword evidence="3 5" id="KW-0378">Hydrolase</keyword>
<name>A0A4V1QSG8_9MICO</name>
<reference evidence="8 9" key="1">
    <citation type="submission" date="2019-01" db="EMBL/GenBank/DDBJ databases">
        <authorList>
            <person name="Li J."/>
        </authorList>
    </citation>
    <scope>NUCLEOTIDE SEQUENCE [LARGE SCALE GENOMIC DNA]</scope>
    <source>
        <strain evidence="8 9">CGMCC 4.7180</strain>
    </source>
</reference>
<evidence type="ECO:0000259" key="7">
    <source>
        <dbReference type="Pfam" id="PF00082"/>
    </source>
</evidence>
<evidence type="ECO:0000256" key="2">
    <source>
        <dbReference type="ARBA" id="ARBA00022670"/>
    </source>
</evidence>
<dbReference type="PROSITE" id="PS00137">
    <property type="entry name" value="SUBTILASE_HIS"/>
    <property type="match status" value="1"/>
</dbReference>
<feature type="active site" description="Charge relay system" evidence="5">
    <location>
        <position position="225"/>
    </location>
</feature>
<evidence type="ECO:0000313" key="8">
    <source>
        <dbReference type="EMBL" id="RXZ48343.1"/>
    </source>
</evidence>
<dbReference type="EMBL" id="SDPL01000097">
    <property type="protein sequence ID" value="RXZ48343.1"/>
    <property type="molecule type" value="Genomic_DNA"/>
</dbReference>
<dbReference type="OrthoDB" id="9813435at2"/>
<comment type="similarity">
    <text evidence="1 5">Belongs to the peptidase S8 family.</text>
</comment>
<dbReference type="AlphaFoldDB" id="A0A4V1QSG8"/>
<dbReference type="InterPro" id="IPR015500">
    <property type="entry name" value="Peptidase_S8_subtilisin-rel"/>
</dbReference>
<dbReference type="InterPro" id="IPR008979">
    <property type="entry name" value="Galactose-bd-like_sf"/>
</dbReference>
<dbReference type="PROSITE" id="PS51892">
    <property type="entry name" value="SUBTILASE"/>
    <property type="match status" value="1"/>
</dbReference>
<dbReference type="InterPro" id="IPR036852">
    <property type="entry name" value="Peptidase_S8/S53_dom_sf"/>
</dbReference>
<dbReference type="GO" id="GO:0004252">
    <property type="term" value="F:serine-type endopeptidase activity"/>
    <property type="evidence" value="ECO:0007669"/>
    <property type="project" value="UniProtKB-UniRule"/>
</dbReference>
<dbReference type="SUPFAM" id="SSF49785">
    <property type="entry name" value="Galactose-binding domain-like"/>
    <property type="match status" value="1"/>
</dbReference>
<gene>
    <name evidence="8" type="ORF">ESO86_06950</name>
</gene>
<feature type="compositionally biased region" description="Gly residues" evidence="6">
    <location>
        <begin position="563"/>
        <end position="572"/>
    </location>
</feature>
<dbReference type="SUPFAM" id="SSF52743">
    <property type="entry name" value="Subtilisin-like"/>
    <property type="match status" value="1"/>
</dbReference>
<dbReference type="RefSeq" id="WP_129234243.1">
    <property type="nucleotide sequence ID" value="NZ_SDPL01000097.1"/>
</dbReference>
<proteinExistence type="inferred from homology"/>
<keyword evidence="2 5" id="KW-0645">Protease</keyword>
<dbReference type="InterPro" id="IPR000209">
    <property type="entry name" value="Peptidase_S8/S53_dom"/>
</dbReference>
<dbReference type="InterPro" id="IPR023828">
    <property type="entry name" value="Peptidase_S8_Ser-AS"/>
</dbReference>
<feature type="active site" description="Charge relay system" evidence="5">
    <location>
        <position position="486"/>
    </location>
</feature>
<evidence type="ECO:0000256" key="3">
    <source>
        <dbReference type="ARBA" id="ARBA00022801"/>
    </source>
</evidence>
<evidence type="ECO:0000256" key="4">
    <source>
        <dbReference type="ARBA" id="ARBA00022825"/>
    </source>
</evidence>
<sequence length="686" mass="71600">MPKITINGITVDTSAPQRDLQAFGLDAEEVASSDHILIHTTEPMTAEQRAAVAEVGAEVQEYVSDNTYLATYPPNDIGPVSDLSFVDWAGPYAKAFKIPPSLVGANVDAAGPRDFGFDTPHPSRAFTPVDLLLHPDVTPTDELVERVARAAKVNPEQVVVTPAKLRVTTEQGRLPRLATIDEVREIQPVPERRLFNNVARGILNADVTVNGTPFRGDGEVVAVADTGFDRGDAANPHPAFAGRVARLQALGRTSPARADDPHGHGTHVAGSVLGSGNSATMGGAIEGTAPEAQLILQSLIDSGGGLGGIPADLTDLFQPTYDDGARVHTNSWGSTIPGLPYGPSSREIDAFVWNNPDEVICFAAGNDGIDGDADGAIDPGQIGAEAAAKNCITIGASESVRDFGFTYRDYWPSDYPSDPVGGDLQADSSVGMAAFSSRGPTQEGRIKPDVIAPGTCILSTLSRNAPGGDDFGVSGDPLFFFDTGTSMATPLVAGCAAVVRETLVKNGLATPSAALVKALLVNGAVELPGQYTPSEAGESPNTNSGWGRVDLAGSIILPGPAADGGFGEGGPLDQGDEESFEVEIPEESPERDDRGLLAAGGATFKVTLVWSDPPGALLQNDLDLIVIAADGTERHGNVGTAVGFDRANNVEQVRWVGMPPGTATVVVRAFRITQFAQPYAFAWRIS</sequence>
<keyword evidence="4 5" id="KW-0720">Serine protease</keyword>
<evidence type="ECO:0000256" key="6">
    <source>
        <dbReference type="SAM" id="MobiDB-lite"/>
    </source>
</evidence>
<evidence type="ECO:0000256" key="5">
    <source>
        <dbReference type="PROSITE-ProRule" id="PRU01240"/>
    </source>
</evidence>
<dbReference type="InterPro" id="IPR051048">
    <property type="entry name" value="Peptidase_S8/S53_subtilisin"/>
</dbReference>
<dbReference type="GO" id="GO:0006508">
    <property type="term" value="P:proteolysis"/>
    <property type="evidence" value="ECO:0007669"/>
    <property type="project" value="UniProtKB-KW"/>
</dbReference>
<dbReference type="PRINTS" id="PR00723">
    <property type="entry name" value="SUBTILISIN"/>
</dbReference>
<feature type="active site" description="Charge relay system" evidence="5">
    <location>
        <position position="264"/>
    </location>
</feature>
<feature type="domain" description="Peptidase S8/S53" evidence="7">
    <location>
        <begin position="216"/>
        <end position="547"/>
    </location>
</feature>
<dbReference type="Gene3D" id="3.40.50.200">
    <property type="entry name" value="Peptidase S8/S53 domain"/>
    <property type="match status" value="1"/>
</dbReference>